<evidence type="ECO:0000256" key="2">
    <source>
        <dbReference type="ARBA" id="ARBA00022525"/>
    </source>
</evidence>
<proteinExistence type="predicted"/>
<keyword evidence="1" id="KW-0134">Cell wall</keyword>
<feature type="signal peptide" evidence="7">
    <location>
        <begin position="1"/>
        <end position="26"/>
    </location>
</feature>
<feature type="region of interest" description="Disordered" evidence="5">
    <location>
        <begin position="228"/>
        <end position="279"/>
    </location>
</feature>
<feature type="region of interest" description="Disordered" evidence="5">
    <location>
        <begin position="80"/>
        <end position="99"/>
    </location>
</feature>
<keyword evidence="6" id="KW-0472">Membrane</keyword>
<sequence length="362" mass="37627">MNNPTMPAAALALLLTTVPVASQASAEGATSPTAAAVDIPTASVIDAIPDAAQDSAQATTTETESGAEQEVPDVAEVADGDTDEAPAEDSPVPTDLVDTVDPAAGEATVPTEEATETEAAPESVAQDCADCEANGDRIVVTPGYQDDGIYRPFWWEADGLHFDDQIPASGYVNINVPGAQNVSIDSHRELIGATFIPWSYFGLEPGMCIRWTESNGYDYHFGEDNSGRGGVDEKDWEFCVPSAPEPDPEPEPTPEPTPEPEPEPKPEPEPEPEQIPEPAVPAVPLAPTVLETPSFPTVTLVERPSEQATPTSLRAVEHATTAQVPTGSLATTGASTVAAALAAGAFGAGAGLVGIARRRRGR</sequence>
<evidence type="ECO:0000259" key="8">
    <source>
        <dbReference type="PROSITE" id="PS50847"/>
    </source>
</evidence>
<dbReference type="PROSITE" id="PS50847">
    <property type="entry name" value="GRAM_POS_ANCHORING"/>
    <property type="match status" value="1"/>
</dbReference>
<evidence type="ECO:0000256" key="5">
    <source>
        <dbReference type="SAM" id="MobiDB-lite"/>
    </source>
</evidence>
<dbReference type="InterPro" id="IPR019931">
    <property type="entry name" value="LPXTG_anchor"/>
</dbReference>
<feature type="compositionally biased region" description="Basic and acidic residues" evidence="5">
    <location>
        <begin position="228"/>
        <end position="237"/>
    </location>
</feature>
<feature type="region of interest" description="Disordered" evidence="5">
    <location>
        <begin position="53"/>
        <end position="73"/>
    </location>
</feature>
<dbReference type="RefSeq" id="WP_191790087.1">
    <property type="nucleotide sequence ID" value="NZ_JACSQE010000005.1"/>
</dbReference>
<keyword evidence="2" id="KW-0964">Secreted</keyword>
<evidence type="ECO:0000256" key="6">
    <source>
        <dbReference type="SAM" id="Phobius"/>
    </source>
</evidence>
<accession>A0ABR8V126</accession>
<evidence type="ECO:0000256" key="7">
    <source>
        <dbReference type="SAM" id="SignalP"/>
    </source>
</evidence>
<feature type="domain" description="Gram-positive cocci surface proteins LPxTG" evidence="8">
    <location>
        <begin position="329"/>
        <end position="362"/>
    </location>
</feature>
<evidence type="ECO:0000313" key="9">
    <source>
        <dbReference type="EMBL" id="MBD7998372.1"/>
    </source>
</evidence>
<protein>
    <recommendedName>
        <fullName evidence="8">Gram-positive cocci surface proteins LPxTG domain-containing protein</fullName>
    </recommendedName>
</protein>
<reference evidence="9 10" key="1">
    <citation type="submission" date="2020-08" db="EMBL/GenBank/DDBJ databases">
        <title>A Genomic Blueprint of the Chicken Gut Microbiome.</title>
        <authorList>
            <person name="Gilroy R."/>
            <person name="Ravi A."/>
            <person name="Getino M."/>
            <person name="Pursley I."/>
            <person name="Horton D.L."/>
            <person name="Alikhan N.-F."/>
            <person name="Baker D."/>
            <person name="Gharbi K."/>
            <person name="Hall N."/>
            <person name="Watson M."/>
            <person name="Adriaenssens E.M."/>
            <person name="Foster-Nyarko E."/>
            <person name="Jarju S."/>
            <person name="Secka A."/>
            <person name="Antonio M."/>
            <person name="Oren A."/>
            <person name="Chaudhuri R."/>
            <person name="La Ragione R.M."/>
            <person name="Hildebrand F."/>
            <person name="Pallen M.J."/>
        </authorList>
    </citation>
    <scope>NUCLEOTIDE SEQUENCE [LARGE SCALE GENOMIC DNA]</scope>
    <source>
        <strain evidence="9 10">Sa2CUA8</strain>
    </source>
</reference>
<feature type="chain" id="PRO_5046736589" description="Gram-positive cocci surface proteins LPxTG domain-containing protein" evidence="7">
    <location>
        <begin position="27"/>
        <end position="362"/>
    </location>
</feature>
<evidence type="ECO:0000313" key="10">
    <source>
        <dbReference type="Proteomes" id="UP000633601"/>
    </source>
</evidence>
<keyword evidence="6" id="KW-0812">Transmembrane</keyword>
<name>A0ABR8V126_9CELL</name>
<keyword evidence="6" id="KW-1133">Transmembrane helix</keyword>
<dbReference type="EMBL" id="JACSQE010000005">
    <property type="protein sequence ID" value="MBD7998372.1"/>
    <property type="molecule type" value="Genomic_DNA"/>
</dbReference>
<keyword evidence="3 7" id="KW-0732">Signal</keyword>
<evidence type="ECO:0000256" key="1">
    <source>
        <dbReference type="ARBA" id="ARBA00022512"/>
    </source>
</evidence>
<evidence type="ECO:0000256" key="4">
    <source>
        <dbReference type="ARBA" id="ARBA00023088"/>
    </source>
</evidence>
<dbReference type="Proteomes" id="UP000633601">
    <property type="component" value="Unassembled WGS sequence"/>
</dbReference>
<gene>
    <name evidence="9" type="ORF">H9640_07400</name>
</gene>
<organism evidence="9 10">
    <name type="scientific">Oerskovia gallyi</name>
    <dbReference type="NCBI Taxonomy" id="2762226"/>
    <lineage>
        <taxon>Bacteria</taxon>
        <taxon>Bacillati</taxon>
        <taxon>Actinomycetota</taxon>
        <taxon>Actinomycetes</taxon>
        <taxon>Micrococcales</taxon>
        <taxon>Cellulomonadaceae</taxon>
        <taxon>Oerskovia</taxon>
    </lineage>
</organism>
<evidence type="ECO:0000256" key="3">
    <source>
        <dbReference type="ARBA" id="ARBA00022729"/>
    </source>
</evidence>
<feature type="transmembrane region" description="Helical" evidence="6">
    <location>
        <begin position="337"/>
        <end position="356"/>
    </location>
</feature>
<comment type="caution">
    <text evidence="9">The sequence shown here is derived from an EMBL/GenBank/DDBJ whole genome shotgun (WGS) entry which is preliminary data.</text>
</comment>
<keyword evidence="10" id="KW-1185">Reference proteome</keyword>
<feature type="compositionally biased region" description="Low complexity" evidence="5">
    <location>
        <begin position="53"/>
        <end position="64"/>
    </location>
</feature>
<keyword evidence="4" id="KW-0572">Peptidoglycan-anchor</keyword>